<dbReference type="EMBL" id="JYDH01000100">
    <property type="protein sequence ID" value="KRY32321.1"/>
    <property type="molecule type" value="Genomic_DNA"/>
</dbReference>
<evidence type="ECO:0000313" key="1">
    <source>
        <dbReference type="EMBL" id="KRY32321.1"/>
    </source>
</evidence>
<proteinExistence type="predicted"/>
<sequence length="181" mass="20882">MTNSHVAFPDLYSSAQMVKTLSVERSSATFVDYIGNMDCPEQLRIIHSVWNKRSLYLNAEFTHVACISSIWNILKVFENFASQFIAIPECTENGHPKIARRFKSRQKKHKSCYLSSSIALMPLHQSVVKMTIFHQKQYDTLISCNYKTHKAKTTKRIPQGKCNVSVNSVYHIWKQYCTTIV</sequence>
<accession>A0A0V1B5V1</accession>
<dbReference type="AlphaFoldDB" id="A0A0V1B5V1"/>
<name>A0A0V1B5V1_TRISP</name>
<keyword evidence="2" id="KW-1185">Reference proteome</keyword>
<protein>
    <submittedName>
        <fullName evidence="1">Uncharacterized protein</fullName>
    </submittedName>
</protein>
<organism evidence="1 2">
    <name type="scientific">Trichinella spiralis</name>
    <name type="common">Trichina worm</name>
    <dbReference type="NCBI Taxonomy" id="6334"/>
    <lineage>
        <taxon>Eukaryota</taxon>
        <taxon>Metazoa</taxon>
        <taxon>Ecdysozoa</taxon>
        <taxon>Nematoda</taxon>
        <taxon>Enoplea</taxon>
        <taxon>Dorylaimia</taxon>
        <taxon>Trichinellida</taxon>
        <taxon>Trichinellidae</taxon>
        <taxon>Trichinella</taxon>
    </lineage>
</organism>
<gene>
    <name evidence="1" type="ORF">T01_11079</name>
</gene>
<comment type="caution">
    <text evidence="1">The sequence shown here is derived from an EMBL/GenBank/DDBJ whole genome shotgun (WGS) entry which is preliminary data.</text>
</comment>
<evidence type="ECO:0000313" key="2">
    <source>
        <dbReference type="Proteomes" id="UP000054776"/>
    </source>
</evidence>
<dbReference type="InParanoid" id="A0A0V1B5V1"/>
<reference evidence="1 2" key="1">
    <citation type="submission" date="2015-01" db="EMBL/GenBank/DDBJ databases">
        <title>Evolution of Trichinella species and genotypes.</title>
        <authorList>
            <person name="Korhonen P.K."/>
            <person name="Edoardo P."/>
            <person name="Giuseppe L.R."/>
            <person name="Gasser R.B."/>
        </authorList>
    </citation>
    <scope>NUCLEOTIDE SEQUENCE [LARGE SCALE GENOMIC DNA]</scope>
    <source>
        <strain evidence="1">ISS3</strain>
    </source>
</reference>
<dbReference type="Proteomes" id="UP000054776">
    <property type="component" value="Unassembled WGS sequence"/>
</dbReference>